<dbReference type="InterPro" id="IPR036610">
    <property type="entry name" value="PEBP-like_sf"/>
</dbReference>
<reference evidence="2 3" key="1">
    <citation type="submission" date="2015-03" db="EMBL/GenBank/DDBJ databases">
        <title>RNA-seq based gene annotation and comparative genomics of four Zymoseptoria species reveal species-specific pathogenicity related genes and transposable element activity.</title>
        <authorList>
            <person name="Grandaubert J."/>
            <person name="Bhattacharyya A."/>
            <person name="Stukenbrock E.H."/>
        </authorList>
    </citation>
    <scope>NUCLEOTIDE SEQUENCE [LARGE SCALE GENOMIC DNA]</scope>
    <source>
        <strain evidence="2 3">Zb18110</strain>
    </source>
</reference>
<feature type="chain" id="PRO_5002468735" description="PEBP-like protein" evidence="1">
    <location>
        <begin position="17"/>
        <end position="254"/>
    </location>
</feature>
<dbReference type="PANTHER" id="PTHR11362:SF148">
    <property type="entry name" value="CARBOXYPEPTIDASE Y INHIBITOR"/>
    <property type="match status" value="1"/>
</dbReference>
<evidence type="ECO:0000313" key="3">
    <source>
        <dbReference type="Proteomes" id="UP000033647"/>
    </source>
</evidence>
<keyword evidence="1" id="KW-0732">Signal</keyword>
<keyword evidence="3" id="KW-1185">Reference proteome</keyword>
<dbReference type="GO" id="GO:0046578">
    <property type="term" value="P:regulation of Ras protein signal transduction"/>
    <property type="evidence" value="ECO:0007669"/>
    <property type="project" value="TreeGrafter"/>
</dbReference>
<dbReference type="CDD" id="cd00866">
    <property type="entry name" value="PEBP_euk"/>
    <property type="match status" value="1"/>
</dbReference>
<dbReference type="Pfam" id="PF01161">
    <property type="entry name" value="PBP"/>
    <property type="match status" value="1"/>
</dbReference>
<evidence type="ECO:0000313" key="2">
    <source>
        <dbReference type="EMBL" id="KJX94785.1"/>
    </source>
</evidence>
<evidence type="ECO:0008006" key="4">
    <source>
        <dbReference type="Google" id="ProtNLM"/>
    </source>
</evidence>
<dbReference type="AlphaFoldDB" id="A0A0F4GF09"/>
<dbReference type="InterPro" id="IPR008914">
    <property type="entry name" value="PEBP"/>
</dbReference>
<proteinExistence type="predicted"/>
<dbReference type="PANTHER" id="PTHR11362">
    <property type="entry name" value="PHOSPHATIDYLETHANOLAMINE-BINDING PROTEIN"/>
    <property type="match status" value="1"/>
</dbReference>
<dbReference type="InterPro" id="IPR035810">
    <property type="entry name" value="PEBP_euk"/>
</dbReference>
<dbReference type="GO" id="GO:0030162">
    <property type="term" value="P:regulation of proteolysis"/>
    <property type="evidence" value="ECO:0007669"/>
    <property type="project" value="TreeGrafter"/>
</dbReference>
<dbReference type="GO" id="GO:0005543">
    <property type="term" value="F:phospholipid binding"/>
    <property type="evidence" value="ECO:0007669"/>
    <property type="project" value="TreeGrafter"/>
</dbReference>
<dbReference type="EMBL" id="LAFY01004118">
    <property type="protein sequence ID" value="KJX94785.1"/>
    <property type="molecule type" value="Genomic_DNA"/>
</dbReference>
<dbReference type="STRING" id="1047168.A0A0F4GF09"/>
<sequence>MKLAIPLTALVAISQALTIDEQKPLHSSPDLISELIKAEIIPTVLDTFHPLLTVTLTWPPKHYRKDEPNDKHRTQLGNTLKPKHVQRRPRIELLSDLPDVFNSISAIAGGDHERDHPQLTLILTDPDARSRDDPDWSEMCHWIVTDVPLIPSNTPKTPQLSSSVSSNQDVEIEMQEIMPYKPPGPPPKTGLHRYVAVALAPINGTMEQLHLSRPADRKHWGYGGGERLGVRQWAEENGLGVVGANFIYAQDKKQ</sequence>
<evidence type="ECO:0000256" key="1">
    <source>
        <dbReference type="SAM" id="SignalP"/>
    </source>
</evidence>
<dbReference type="SUPFAM" id="SSF49777">
    <property type="entry name" value="PEBP-like"/>
    <property type="match status" value="1"/>
</dbReference>
<accession>A0A0F4GF09</accession>
<comment type="caution">
    <text evidence="2">The sequence shown here is derived from an EMBL/GenBank/DDBJ whole genome shotgun (WGS) entry which is preliminary data.</text>
</comment>
<protein>
    <recommendedName>
        <fullName evidence="4">PEBP-like protein</fullName>
    </recommendedName>
</protein>
<feature type="signal peptide" evidence="1">
    <location>
        <begin position="1"/>
        <end position="16"/>
    </location>
</feature>
<dbReference type="OrthoDB" id="2506647at2759"/>
<dbReference type="GO" id="GO:0030414">
    <property type="term" value="F:peptidase inhibitor activity"/>
    <property type="evidence" value="ECO:0007669"/>
    <property type="project" value="TreeGrafter"/>
</dbReference>
<gene>
    <name evidence="2" type="ORF">TI39_contig4159g00065</name>
</gene>
<dbReference type="Proteomes" id="UP000033647">
    <property type="component" value="Unassembled WGS sequence"/>
</dbReference>
<name>A0A0F4GF09_9PEZI</name>
<dbReference type="Gene3D" id="3.90.280.10">
    <property type="entry name" value="PEBP-like"/>
    <property type="match status" value="1"/>
</dbReference>
<organism evidence="2 3">
    <name type="scientific">Zymoseptoria brevis</name>
    <dbReference type="NCBI Taxonomy" id="1047168"/>
    <lineage>
        <taxon>Eukaryota</taxon>
        <taxon>Fungi</taxon>
        <taxon>Dikarya</taxon>
        <taxon>Ascomycota</taxon>
        <taxon>Pezizomycotina</taxon>
        <taxon>Dothideomycetes</taxon>
        <taxon>Dothideomycetidae</taxon>
        <taxon>Mycosphaerellales</taxon>
        <taxon>Mycosphaerellaceae</taxon>
        <taxon>Zymoseptoria</taxon>
    </lineage>
</organism>